<gene>
    <name evidence="1" type="ordered locus">Aeqsu_0871</name>
</gene>
<sequence length="60" mass="6558">MNLNQIGNVGVLNGNVTITPKDSLGINNPTLINDLDPGLYNIKENYDDGAIKENVIFKEN</sequence>
<reference evidence="1 2" key="1">
    <citation type="submission" date="2012-06" db="EMBL/GenBank/DDBJ databases">
        <title>The complete genome of Aequorivita sublithincola DSM 14238.</title>
        <authorList>
            <consortium name="US DOE Joint Genome Institute (JGI-PGF)"/>
            <person name="Lucas S."/>
            <person name="Copeland A."/>
            <person name="Lapidus A."/>
            <person name="Goodwin L."/>
            <person name="Pitluck S."/>
            <person name="Peters L."/>
            <person name="Munk A.C.C."/>
            <person name="Kyrpides N."/>
            <person name="Mavromatis K."/>
            <person name="Pagani I."/>
            <person name="Ivanova N."/>
            <person name="Ovchinnikova G."/>
            <person name="Zeytun A."/>
            <person name="Detter J.C."/>
            <person name="Han C."/>
            <person name="Land M."/>
            <person name="Hauser L."/>
            <person name="Markowitz V."/>
            <person name="Cheng J.-F."/>
            <person name="Hugenholtz P."/>
            <person name="Woyke T."/>
            <person name="Wu D."/>
            <person name="Tindall B."/>
            <person name="Faehnrich R."/>
            <person name="Brambilla E."/>
            <person name="Klenk H.-P."/>
            <person name="Eisen J.A."/>
        </authorList>
    </citation>
    <scope>NUCLEOTIDE SEQUENCE [LARGE SCALE GENOMIC DNA]</scope>
    <source>
        <strain evidence="2">DSM 14238 / LMG 21431 / ACAM 643 / 9-3</strain>
    </source>
</reference>
<name>I3YTQ6_AEQSU</name>
<protein>
    <submittedName>
        <fullName evidence="1">Uncharacterized protein</fullName>
    </submittedName>
</protein>
<evidence type="ECO:0000313" key="2">
    <source>
        <dbReference type="Proteomes" id="UP000006049"/>
    </source>
</evidence>
<dbReference type="EMBL" id="CP003280">
    <property type="protein sequence ID" value="AFL80374.1"/>
    <property type="molecule type" value="Genomic_DNA"/>
</dbReference>
<dbReference type="RefSeq" id="WP_014781632.1">
    <property type="nucleotide sequence ID" value="NC_018013.1"/>
</dbReference>
<dbReference type="STRING" id="746697.Aeqsu_0871"/>
<dbReference type="KEGG" id="asl:Aeqsu_0871"/>
<evidence type="ECO:0000313" key="1">
    <source>
        <dbReference type="EMBL" id="AFL80374.1"/>
    </source>
</evidence>
<organism evidence="1 2">
    <name type="scientific">Aequorivita sublithincola (strain DSM 14238 / LMG 21431 / ACAM 643 / 9-3)</name>
    <dbReference type="NCBI Taxonomy" id="746697"/>
    <lineage>
        <taxon>Bacteria</taxon>
        <taxon>Pseudomonadati</taxon>
        <taxon>Bacteroidota</taxon>
        <taxon>Flavobacteriia</taxon>
        <taxon>Flavobacteriales</taxon>
        <taxon>Flavobacteriaceae</taxon>
        <taxon>Aequorivita</taxon>
    </lineage>
</organism>
<dbReference type="HOGENOM" id="CLU_2930779_0_0_10"/>
<dbReference type="Proteomes" id="UP000006049">
    <property type="component" value="Chromosome"/>
</dbReference>
<dbReference type="AlphaFoldDB" id="I3YTQ6"/>
<keyword evidence="2" id="KW-1185">Reference proteome</keyword>
<proteinExistence type="predicted"/>
<dbReference type="OrthoDB" id="6278496at2"/>
<accession>I3YTQ6</accession>